<feature type="domain" description="NFACT RNA-binding" evidence="3">
    <location>
        <begin position="1"/>
        <end position="112"/>
    </location>
</feature>
<evidence type="ECO:0000313" key="4">
    <source>
        <dbReference type="EMBL" id="KAK0723152.1"/>
    </source>
</evidence>
<organism evidence="4 5">
    <name type="scientific">Lasiosphaeria miniovina</name>
    <dbReference type="NCBI Taxonomy" id="1954250"/>
    <lineage>
        <taxon>Eukaryota</taxon>
        <taxon>Fungi</taxon>
        <taxon>Dikarya</taxon>
        <taxon>Ascomycota</taxon>
        <taxon>Pezizomycotina</taxon>
        <taxon>Sordariomycetes</taxon>
        <taxon>Sordariomycetidae</taxon>
        <taxon>Sordariales</taxon>
        <taxon>Lasiosphaeriaceae</taxon>
        <taxon>Lasiosphaeria</taxon>
    </lineage>
</organism>
<dbReference type="Pfam" id="PF05670">
    <property type="entry name" value="NFACT-R_1"/>
    <property type="match status" value="1"/>
</dbReference>
<dbReference type="PANTHER" id="PTHR13049:SF2">
    <property type="entry name" value="COILED-COIL DOMAIN-CONTAINING PROTEIN 25"/>
    <property type="match status" value="1"/>
</dbReference>
<accession>A0AA40AW75</accession>
<evidence type="ECO:0000256" key="2">
    <source>
        <dbReference type="SAM" id="MobiDB-lite"/>
    </source>
</evidence>
<feature type="region of interest" description="Disordered" evidence="2">
    <location>
        <begin position="149"/>
        <end position="179"/>
    </location>
</feature>
<dbReference type="InterPro" id="IPR039730">
    <property type="entry name" value="Jlp2/Ccd25"/>
</dbReference>
<feature type="region of interest" description="Disordered" evidence="2">
    <location>
        <begin position="192"/>
        <end position="213"/>
    </location>
</feature>
<dbReference type="EMBL" id="JAUIRO010000003">
    <property type="protein sequence ID" value="KAK0723152.1"/>
    <property type="molecule type" value="Genomic_DNA"/>
</dbReference>
<protein>
    <recommendedName>
        <fullName evidence="3">NFACT RNA-binding domain-containing protein</fullName>
    </recommendedName>
</protein>
<keyword evidence="5" id="KW-1185">Reference proteome</keyword>
<proteinExistence type="inferred from homology"/>
<dbReference type="GeneID" id="85325029"/>
<evidence type="ECO:0000313" key="5">
    <source>
        <dbReference type="Proteomes" id="UP001172101"/>
    </source>
</evidence>
<comment type="similarity">
    <text evidence="1">Belongs to the CCDC25 family.</text>
</comment>
<reference evidence="4" key="1">
    <citation type="submission" date="2023-06" db="EMBL/GenBank/DDBJ databases">
        <title>Genome-scale phylogeny and comparative genomics of the fungal order Sordariales.</title>
        <authorList>
            <consortium name="Lawrence Berkeley National Laboratory"/>
            <person name="Hensen N."/>
            <person name="Bonometti L."/>
            <person name="Westerberg I."/>
            <person name="Brannstrom I.O."/>
            <person name="Guillou S."/>
            <person name="Cros-Aarteil S."/>
            <person name="Calhoun S."/>
            <person name="Haridas S."/>
            <person name="Kuo A."/>
            <person name="Mondo S."/>
            <person name="Pangilinan J."/>
            <person name="Riley R."/>
            <person name="LaButti K."/>
            <person name="Andreopoulos B."/>
            <person name="Lipzen A."/>
            <person name="Chen C."/>
            <person name="Yanf M."/>
            <person name="Daum C."/>
            <person name="Ng V."/>
            <person name="Clum A."/>
            <person name="Steindorff A."/>
            <person name="Ohm R."/>
            <person name="Martin F."/>
            <person name="Silar P."/>
            <person name="Natvig D."/>
            <person name="Lalanne C."/>
            <person name="Gautier V."/>
            <person name="Ament-velasquez S.L."/>
            <person name="Kruys A."/>
            <person name="Hutchinson M.I."/>
            <person name="Powell A.J."/>
            <person name="Barry K."/>
            <person name="Miller A.N."/>
            <person name="Grigoriev I.V."/>
            <person name="Debuchy R."/>
            <person name="Gladieux P."/>
            <person name="Thoren M.H."/>
            <person name="Johannesson H."/>
        </authorList>
    </citation>
    <scope>NUCLEOTIDE SEQUENCE</scope>
    <source>
        <strain evidence="4">SMH2392-1A</strain>
    </source>
</reference>
<dbReference type="InterPro" id="IPR008532">
    <property type="entry name" value="NFACT_RNA-bd"/>
</dbReference>
<evidence type="ECO:0000259" key="3">
    <source>
        <dbReference type="Pfam" id="PF05670"/>
    </source>
</evidence>
<dbReference type="Proteomes" id="UP001172101">
    <property type="component" value="Unassembled WGS sequence"/>
</dbReference>
<comment type="caution">
    <text evidence="4">The sequence shown here is derived from an EMBL/GenBank/DDBJ whole genome shotgun (WGS) entry which is preliminary data.</text>
</comment>
<gene>
    <name evidence="4" type="ORF">B0T26DRAFT_705588</name>
</gene>
<dbReference type="RefSeq" id="XP_060299076.1">
    <property type="nucleotide sequence ID" value="XM_060441759.1"/>
</dbReference>
<name>A0AA40AW75_9PEZI</name>
<sequence>MVFYFTSNVVDPPAYVYVGKDKFENEELIQHGWEEDVWFHVDKLSSAHIYLRLREGETWEDIPEDLLTDLVQLTKANSIEGNKKDNITVIYTPWSNLRKDGSMAVGQVSFKDQKKVKRIVVPQRENAIVNRLNKTKEEKYPDLREEKEGRLRELRKKDQAAQQARRKEEERVAKERQELKWQKDHAYDDIFTEENMAGMSNQDRGSDWEDDFM</sequence>
<dbReference type="AlphaFoldDB" id="A0AA40AW75"/>
<dbReference type="PANTHER" id="PTHR13049">
    <property type="entry name" value="DUF814-RELATED"/>
    <property type="match status" value="1"/>
</dbReference>
<evidence type="ECO:0000256" key="1">
    <source>
        <dbReference type="ARBA" id="ARBA00008998"/>
    </source>
</evidence>